<sequence>MTLLEQMRVARHAAAQAANVVDADIWRWFATVMEDRRIRWCFDGNAWLVSVDHRHVATDPCFDSAIRIAKSESERRMRRSERCRNEPQCSDAPSSLPI</sequence>
<feature type="compositionally biased region" description="Basic and acidic residues" evidence="1">
    <location>
        <begin position="73"/>
        <end position="85"/>
    </location>
</feature>
<organism evidence="2 3">
    <name type="scientific">Burkholderia anthina</name>
    <dbReference type="NCBI Taxonomy" id="179879"/>
    <lineage>
        <taxon>Bacteria</taxon>
        <taxon>Pseudomonadati</taxon>
        <taxon>Pseudomonadota</taxon>
        <taxon>Betaproteobacteria</taxon>
        <taxon>Burkholderiales</taxon>
        <taxon>Burkholderiaceae</taxon>
        <taxon>Burkholderia</taxon>
        <taxon>Burkholderia cepacia complex</taxon>
    </lineage>
</organism>
<dbReference type="AlphaFoldDB" id="A0A7T7AKF4"/>
<dbReference type="Proteomes" id="UP000596205">
    <property type="component" value="Chromosome 2"/>
</dbReference>
<dbReference type="EMBL" id="CP066770">
    <property type="protein sequence ID" value="QQK05940.1"/>
    <property type="molecule type" value="Genomic_DNA"/>
</dbReference>
<accession>A0A7T7AKF4</accession>
<dbReference type="RefSeq" id="WP_175691896.1">
    <property type="nucleotide sequence ID" value="NZ_CADEPR010000016.1"/>
</dbReference>
<evidence type="ECO:0000313" key="3">
    <source>
        <dbReference type="Proteomes" id="UP000596205"/>
    </source>
</evidence>
<reference evidence="2 3" key="1">
    <citation type="submission" date="2020-12" db="EMBL/GenBank/DDBJ databases">
        <title>Complete genome sequence of Burkholderia anthina BJQ0011.</title>
        <authorList>
            <person name="Xu Y."/>
        </authorList>
    </citation>
    <scope>NUCLEOTIDE SEQUENCE [LARGE SCALE GENOMIC DNA]</scope>
    <source>
        <strain evidence="2 3">BJQ0011</strain>
    </source>
</reference>
<name>A0A7T7AKF4_9BURK</name>
<feature type="region of interest" description="Disordered" evidence="1">
    <location>
        <begin position="73"/>
        <end position="98"/>
    </location>
</feature>
<evidence type="ECO:0000256" key="1">
    <source>
        <dbReference type="SAM" id="MobiDB-lite"/>
    </source>
</evidence>
<proteinExistence type="predicted"/>
<feature type="compositionally biased region" description="Polar residues" evidence="1">
    <location>
        <begin position="87"/>
        <end position="98"/>
    </location>
</feature>
<dbReference type="KEGG" id="bann:JFN94_18860"/>
<protein>
    <submittedName>
        <fullName evidence="2">Uncharacterized protein</fullName>
    </submittedName>
</protein>
<evidence type="ECO:0000313" key="2">
    <source>
        <dbReference type="EMBL" id="QQK05940.1"/>
    </source>
</evidence>
<gene>
    <name evidence="2" type="ORF">JFN94_18860</name>
</gene>